<accession>D7UAW2</accession>
<evidence type="ECO:0000313" key="1">
    <source>
        <dbReference type="EMBL" id="CBI39877.3"/>
    </source>
</evidence>
<reference evidence="2" key="1">
    <citation type="journal article" date="2007" name="Nature">
        <title>The grapevine genome sequence suggests ancestral hexaploidization in major angiosperm phyla.</title>
        <authorList>
            <consortium name="The French-Italian Public Consortium for Grapevine Genome Characterization."/>
            <person name="Jaillon O."/>
            <person name="Aury J.-M."/>
            <person name="Noel B."/>
            <person name="Policriti A."/>
            <person name="Clepet C."/>
            <person name="Casagrande A."/>
            <person name="Choisne N."/>
            <person name="Aubourg S."/>
            <person name="Vitulo N."/>
            <person name="Jubin C."/>
            <person name="Vezzi A."/>
            <person name="Legeai F."/>
            <person name="Hugueney P."/>
            <person name="Dasilva C."/>
            <person name="Horner D."/>
            <person name="Mica E."/>
            <person name="Jublot D."/>
            <person name="Poulain J."/>
            <person name="Bruyere C."/>
            <person name="Billault A."/>
            <person name="Segurens B."/>
            <person name="Gouyvenoux M."/>
            <person name="Ugarte E."/>
            <person name="Cattonaro F."/>
            <person name="Anthouard V."/>
            <person name="Vico V."/>
            <person name="Del Fabbro C."/>
            <person name="Alaux M."/>
            <person name="Di Gaspero G."/>
            <person name="Dumas V."/>
            <person name="Felice N."/>
            <person name="Paillard S."/>
            <person name="Juman I."/>
            <person name="Moroldo M."/>
            <person name="Scalabrin S."/>
            <person name="Canaguier A."/>
            <person name="Le Clainche I."/>
            <person name="Malacrida G."/>
            <person name="Durand E."/>
            <person name="Pesole G."/>
            <person name="Laucou V."/>
            <person name="Chatelet P."/>
            <person name="Merdinoglu D."/>
            <person name="Delledonne M."/>
            <person name="Pezzotti M."/>
            <person name="Lecharny A."/>
            <person name="Scarpelli C."/>
            <person name="Artiguenave F."/>
            <person name="Pe M.E."/>
            <person name="Valle G."/>
            <person name="Morgante M."/>
            <person name="Caboche M."/>
            <person name="Adam-Blondon A.-F."/>
            <person name="Weissenbach J."/>
            <person name="Quetier F."/>
            <person name="Wincker P."/>
        </authorList>
    </citation>
    <scope>NUCLEOTIDE SEQUENCE [LARGE SCALE GENOMIC DNA]</scope>
    <source>
        <strain evidence="2">cv. Pinot noir / PN40024</strain>
    </source>
</reference>
<gene>
    <name evidence="1" type="ordered locus">VIT_19s0015g01990</name>
</gene>
<sequence>MRSWRQEVTKNQKNVTCMMIDNSFEWMVMKLRKKVLTFKGIINFLSCDKVGLINEVYF</sequence>
<dbReference type="AlphaFoldDB" id="D7UAW2"/>
<keyword evidence="2" id="KW-1185">Reference proteome</keyword>
<dbReference type="STRING" id="29760.D7UAW2"/>
<proteinExistence type="predicted"/>
<dbReference type="PaxDb" id="29760-VIT_19s0015g01990.t01"/>
<dbReference type="HOGENOM" id="CLU_2982991_0_0_1"/>
<dbReference type="InParanoid" id="D7UAW2"/>
<evidence type="ECO:0000313" key="2">
    <source>
        <dbReference type="Proteomes" id="UP000009183"/>
    </source>
</evidence>
<organism evidence="1 2">
    <name type="scientific">Vitis vinifera</name>
    <name type="common">Grape</name>
    <dbReference type="NCBI Taxonomy" id="29760"/>
    <lineage>
        <taxon>Eukaryota</taxon>
        <taxon>Viridiplantae</taxon>
        <taxon>Streptophyta</taxon>
        <taxon>Embryophyta</taxon>
        <taxon>Tracheophyta</taxon>
        <taxon>Spermatophyta</taxon>
        <taxon>Magnoliopsida</taxon>
        <taxon>eudicotyledons</taxon>
        <taxon>Gunneridae</taxon>
        <taxon>Pentapetalae</taxon>
        <taxon>rosids</taxon>
        <taxon>Vitales</taxon>
        <taxon>Vitaceae</taxon>
        <taxon>Viteae</taxon>
        <taxon>Vitis</taxon>
    </lineage>
</organism>
<protein>
    <submittedName>
        <fullName evidence="1">Uncharacterized protein</fullName>
    </submittedName>
</protein>
<dbReference type="EMBL" id="FN596747">
    <property type="protein sequence ID" value="CBI39877.3"/>
    <property type="molecule type" value="Genomic_DNA"/>
</dbReference>
<dbReference type="Proteomes" id="UP000009183">
    <property type="component" value="Chromosome 19"/>
</dbReference>
<name>D7UAW2_VITVI</name>